<evidence type="ECO:0000313" key="6">
    <source>
        <dbReference type="Proteomes" id="UP000006671"/>
    </source>
</evidence>
<dbReference type="STRING" id="5762.D2VM06"/>
<dbReference type="VEuPathDB" id="AmoebaDB:NAEGRDRAFT_80494"/>
<dbReference type="InterPro" id="IPR032387">
    <property type="entry name" value="ACAS_N"/>
</dbReference>
<dbReference type="SUPFAM" id="SSF56801">
    <property type="entry name" value="Acetyl-CoA synthetase-like"/>
    <property type="match status" value="1"/>
</dbReference>
<dbReference type="RefSeq" id="XP_002674888.1">
    <property type="nucleotide sequence ID" value="XM_002674842.1"/>
</dbReference>
<dbReference type="Pfam" id="PF13193">
    <property type="entry name" value="AMP-binding_C"/>
    <property type="match status" value="1"/>
</dbReference>
<accession>D2VM06</accession>
<dbReference type="InParanoid" id="D2VM06"/>
<dbReference type="OrthoDB" id="1706066at2759"/>
<evidence type="ECO:0000259" key="3">
    <source>
        <dbReference type="Pfam" id="PF13193"/>
    </source>
</evidence>
<dbReference type="PROSITE" id="PS00455">
    <property type="entry name" value="AMP_BINDING"/>
    <property type="match status" value="1"/>
</dbReference>
<dbReference type="PANTHER" id="PTHR43347">
    <property type="entry name" value="ACYL-COA SYNTHETASE"/>
    <property type="match status" value="1"/>
</dbReference>
<dbReference type="Pfam" id="PF16177">
    <property type="entry name" value="ACAS_N"/>
    <property type="match status" value="1"/>
</dbReference>
<feature type="domain" description="AMP-dependent synthetase/ligase" evidence="2">
    <location>
        <begin position="134"/>
        <end position="518"/>
    </location>
</feature>
<feature type="domain" description="Acetyl-coenzyme A synthetase N-terminal" evidence="4">
    <location>
        <begin position="84"/>
        <end position="127"/>
    </location>
</feature>
<dbReference type="InterPro" id="IPR000873">
    <property type="entry name" value="AMP-dep_synth/lig_dom"/>
</dbReference>
<dbReference type="OMA" id="FIMGRTD"/>
<sequence>MKSTIRSGVIGKFKNQSKLLMSGVSSSPLVIGNKRLINSTMNNLMMEKRSFSQCAIKFNKPDSEIPDSFEESYKMSIDFKTGGAEKFWAAQADELSWITPYTRVLNNDNPPFTKWFEGGTINACYNCLDVHVNNGRGDRVAVIYDSPVSAKYNNGQPVVRKITYSELLKNVQLLANVMKTKFGVKKGDRVVIYMPMIPQALEAMLACQRLGAIHSVVFGGFASHELAIRIQDATPKLIISSSFGLEGMNKTINYKEIIDDAFVKSGEAANGLKSLIYHRENLPKVNLQEGRDYDWETLVNAKDNKPMKEVEAVSSTDPMYLLYTSGSTGKPKGVVRPLAAHLTTLKWSMKSVFGIEENDVMCAISDIGWVVGHSYIVYAPLLKGCTTVMFEGKPIGTPDSSAIWKLVSQHKANVVFFAPTAARAIKKEDLNGDHIRNNDLSSLRALFVAGERCDTSTLFWLQEHLKRPVIDNYWQTETGSPICSVSLGYQKDYSKIKVAPGSCNKPVHGWNIKILPIEQADQELDTNQLSELAEHNEGYIVAKCPLPPGFMSTVWGNNDRFVDGYFKTFAKYYKAGDAGHMDKDGNVYVMTRTDDIINVAAHRLSTAEMEELLLRLPEVAEAAVIGIKDELKGQIPIGFVVLNEKFKHVPRVEIEKRCVETIRKNIGAVAVFKIVMICEKLPKTRSGKILRGIMRHIADGEKYVFPSTIEDATVLTDIERVLAEHNLPAPSN</sequence>
<dbReference type="Gene3D" id="3.30.300.30">
    <property type="match status" value="1"/>
</dbReference>
<comment type="similarity">
    <text evidence="1">Belongs to the ATP-dependent AMP-binding enzyme family.</text>
</comment>
<dbReference type="InterPro" id="IPR020845">
    <property type="entry name" value="AMP-binding_CS"/>
</dbReference>
<dbReference type="GO" id="GO:0050218">
    <property type="term" value="F:propionate-CoA ligase activity"/>
    <property type="evidence" value="ECO:0007669"/>
    <property type="project" value="TreeGrafter"/>
</dbReference>
<reference evidence="5 6" key="1">
    <citation type="journal article" date="2010" name="Cell">
        <title>The genome of Naegleria gruberi illuminates early eukaryotic versatility.</title>
        <authorList>
            <person name="Fritz-Laylin L.K."/>
            <person name="Prochnik S.E."/>
            <person name="Ginger M.L."/>
            <person name="Dacks J.B."/>
            <person name="Carpenter M.L."/>
            <person name="Field M.C."/>
            <person name="Kuo A."/>
            <person name="Paredez A."/>
            <person name="Chapman J."/>
            <person name="Pham J."/>
            <person name="Shu S."/>
            <person name="Neupane R."/>
            <person name="Cipriano M."/>
            <person name="Mancuso J."/>
            <person name="Tu H."/>
            <person name="Salamov A."/>
            <person name="Lindquist E."/>
            <person name="Shapiro H."/>
            <person name="Lucas S."/>
            <person name="Grigoriev I.V."/>
            <person name="Cande W.Z."/>
            <person name="Fulton C."/>
            <person name="Rokhsar D.S."/>
            <person name="Dawson S.C."/>
        </authorList>
    </citation>
    <scope>NUCLEOTIDE SEQUENCE [LARGE SCALE GENOMIC DNA]</scope>
    <source>
        <strain evidence="5 6">NEG-M</strain>
    </source>
</reference>
<evidence type="ECO:0000313" key="5">
    <source>
        <dbReference type="EMBL" id="EFC42144.1"/>
    </source>
</evidence>
<evidence type="ECO:0000256" key="1">
    <source>
        <dbReference type="ARBA" id="ARBA00006432"/>
    </source>
</evidence>
<dbReference type="eggNOG" id="KOG1175">
    <property type="taxonomic scope" value="Eukaryota"/>
</dbReference>
<protein>
    <submittedName>
        <fullName evidence="5">Predicted protein</fullName>
    </submittedName>
</protein>
<dbReference type="PANTHER" id="PTHR43347:SF3">
    <property type="entry name" value="ACYL-COA SYNTHETASE SHORT-CHAIN FAMILY MEMBER 3, MITOCHONDRIAL"/>
    <property type="match status" value="1"/>
</dbReference>
<dbReference type="KEGG" id="ngr:NAEGRDRAFT_80494"/>
<evidence type="ECO:0000259" key="4">
    <source>
        <dbReference type="Pfam" id="PF16177"/>
    </source>
</evidence>
<dbReference type="Pfam" id="PF00501">
    <property type="entry name" value="AMP-binding"/>
    <property type="match status" value="1"/>
</dbReference>
<organism evidence="6">
    <name type="scientific">Naegleria gruberi</name>
    <name type="common">Amoeba</name>
    <dbReference type="NCBI Taxonomy" id="5762"/>
    <lineage>
        <taxon>Eukaryota</taxon>
        <taxon>Discoba</taxon>
        <taxon>Heterolobosea</taxon>
        <taxon>Tetramitia</taxon>
        <taxon>Eutetramitia</taxon>
        <taxon>Vahlkampfiidae</taxon>
        <taxon>Naegleria</taxon>
    </lineage>
</organism>
<dbReference type="Gene3D" id="3.40.50.12780">
    <property type="entry name" value="N-terminal domain of ligase-like"/>
    <property type="match status" value="1"/>
</dbReference>
<dbReference type="GeneID" id="8851790"/>
<evidence type="ECO:0000259" key="2">
    <source>
        <dbReference type="Pfam" id="PF00501"/>
    </source>
</evidence>
<dbReference type="Proteomes" id="UP000006671">
    <property type="component" value="Unassembled WGS sequence"/>
</dbReference>
<dbReference type="InterPro" id="IPR042099">
    <property type="entry name" value="ANL_N_sf"/>
</dbReference>
<proteinExistence type="inferred from homology"/>
<feature type="domain" description="AMP-binding enzyme C-terminal" evidence="3">
    <location>
        <begin position="608"/>
        <end position="688"/>
    </location>
</feature>
<gene>
    <name evidence="5" type="ORF">NAEGRDRAFT_80494</name>
</gene>
<dbReference type="InterPro" id="IPR045851">
    <property type="entry name" value="AMP-bd_C_sf"/>
</dbReference>
<dbReference type="AlphaFoldDB" id="D2VM06"/>
<name>D2VM06_NAEGR</name>
<dbReference type="EMBL" id="GG738881">
    <property type="protein sequence ID" value="EFC42144.1"/>
    <property type="molecule type" value="Genomic_DNA"/>
</dbReference>
<dbReference type="InterPro" id="IPR025110">
    <property type="entry name" value="AMP-bd_C"/>
</dbReference>
<keyword evidence="6" id="KW-1185">Reference proteome</keyword>